<comment type="caution">
    <text evidence="1">The sequence shown here is derived from an EMBL/GenBank/DDBJ whole genome shotgun (WGS) entry which is preliminary data.</text>
</comment>
<reference evidence="1 2" key="1">
    <citation type="submission" date="2023-05" db="EMBL/GenBank/DDBJ databases">
        <title>Rombocin, a short stable natural nisin variant, displays selective antimicrobial activity against Listeria monocytogenes and employs dual mode of action to kill target bacterial strains.</title>
        <authorList>
            <person name="Wambui J."/>
            <person name="Stephan R."/>
            <person name="Kuipers O.P."/>
        </authorList>
    </citation>
    <scope>NUCLEOTIDE SEQUENCE [LARGE SCALE GENOMIC DNA]</scope>
    <source>
        <strain evidence="1 2">RC002</strain>
    </source>
</reference>
<dbReference type="RefSeq" id="WP_284131417.1">
    <property type="nucleotide sequence ID" value="NZ_JASKYM010000001.1"/>
</dbReference>
<name>A0ABT7E685_9FIRM</name>
<evidence type="ECO:0000313" key="1">
    <source>
        <dbReference type="EMBL" id="MDK2562438.1"/>
    </source>
</evidence>
<sequence length="160" mass="18492">MDIKNNSKIEAISKYLIEKLSAKEVAGDEFLARNKDIYEGEIEDIAAIYKIEDENIIQSLLSENEKSEIEIIMKHLNENNHIEEDCSLYMNEISTGKLIVIILESKDKINLSGFVMEGNGQKLFDYLMSCIDEPIEKVSNQLDELIEESRNFRPYGKYFN</sequence>
<dbReference type="EMBL" id="JASKYM010000001">
    <property type="protein sequence ID" value="MDK2562438.1"/>
    <property type="molecule type" value="Genomic_DNA"/>
</dbReference>
<keyword evidence="2" id="KW-1185">Reference proteome</keyword>
<protein>
    <recommendedName>
        <fullName evidence="3">DUF4252 domain-containing protein</fullName>
    </recommendedName>
</protein>
<evidence type="ECO:0008006" key="3">
    <source>
        <dbReference type="Google" id="ProtNLM"/>
    </source>
</evidence>
<dbReference type="Proteomes" id="UP001301012">
    <property type="component" value="Unassembled WGS sequence"/>
</dbReference>
<evidence type="ECO:0000313" key="2">
    <source>
        <dbReference type="Proteomes" id="UP001301012"/>
    </source>
</evidence>
<proteinExistence type="predicted"/>
<organism evidence="1 2">
    <name type="scientific">Romboutsia sedimentorum</name>
    <dbReference type="NCBI Taxonomy" id="1368474"/>
    <lineage>
        <taxon>Bacteria</taxon>
        <taxon>Bacillati</taxon>
        <taxon>Bacillota</taxon>
        <taxon>Clostridia</taxon>
        <taxon>Peptostreptococcales</taxon>
        <taxon>Peptostreptococcaceae</taxon>
        <taxon>Romboutsia</taxon>
    </lineage>
</organism>
<accession>A0ABT7E685</accession>
<gene>
    <name evidence="1" type="ORF">QOZ84_02665</name>
</gene>